<dbReference type="VEuPathDB" id="TrichDB:TVAGG3_1020140"/>
<reference evidence="1" key="2">
    <citation type="journal article" date="2007" name="Science">
        <title>Draft genome sequence of the sexually transmitted pathogen Trichomonas vaginalis.</title>
        <authorList>
            <person name="Carlton J.M."/>
            <person name="Hirt R.P."/>
            <person name="Silva J.C."/>
            <person name="Delcher A.L."/>
            <person name="Schatz M."/>
            <person name="Zhao Q."/>
            <person name="Wortman J.R."/>
            <person name="Bidwell S.L."/>
            <person name="Alsmark U.C.M."/>
            <person name="Besteiro S."/>
            <person name="Sicheritz-Ponten T."/>
            <person name="Noel C.J."/>
            <person name="Dacks J.B."/>
            <person name="Foster P.G."/>
            <person name="Simillion C."/>
            <person name="Van de Peer Y."/>
            <person name="Miranda-Saavedra D."/>
            <person name="Barton G.J."/>
            <person name="Westrop G.D."/>
            <person name="Mueller S."/>
            <person name="Dessi D."/>
            <person name="Fiori P.L."/>
            <person name="Ren Q."/>
            <person name="Paulsen I."/>
            <person name="Zhang H."/>
            <person name="Bastida-Corcuera F.D."/>
            <person name="Simoes-Barbosa A."/>
            <person name="Brown M.T."/>
            <person name="Hayes R.D."/>
            <person name="Mukherjee M."/>
            <person name="Okumura C.Y."/>
            <person name="Schneider R."/>
            <person name="Smith A.J."/>
            <person name="Vanacova S."/>
            <person name="Villalvazo M."/>
            <person name="Haas B.J."/>
            <person name="Pertea M."/>
            <person name="Feldblyum T.V."/>
            <person name="Utterback T.R."/>
            <person name="Shu C.L."/>
            <person name="Osoegawa K."/>
            <person name="de Jong P.J."/>
            <person name="Hrdy I."/>
            <person name="Horvathova L."/>
            <person name="Zubacova Z."/>
            <person name="Dolezal P."/>
            <person name="Malik S.B."/>
            <person name="Logsdon J.M. Jr."/>
            <person name="Henze K."/>
            <person name="Gupta A."/>
            <person name="Wang C.C."/>
            <person name="Dunne R.L."/>
            <person name="Upcroft J.A."/>
            <person name="Upcroft P."/>
            <person name="White O."/>
            <person name="Salzberg S.L."/>
            <person name="Tang P."/>
            <person name="Chiu C.-H."/>
            <person name="Lee Y.-S."/>
            <person name="Embley T.M."/>
            <person name="Coombs G.H."/>
            <person name="Mottram J.C."/>
            <person name="Tachezy J."/>
            <person name="Fraser-Liggett C.M."/>
            <person name="Johnson P.J."/>
        </authorList>
    </citation>
    <scope>NUCLEOTIDE SEQUENCE [LARGE SCALE GENOMIC DNA]</scope>
    <source>
        <strain evidence="1">G3</strain>
    </source>
</reference>
<keyword evidence="2" id="KW-1185">Reference proteome</keyword>
<evidence type="ECO:0000313" key="1">
    <source>
        <dbReference type="EMBL" id="EAY00837.1"/>
    </source>
</evidence>
<dbReference type="InParanoid" id="A2F2R3"/>
<dbReference type="KEGG" id="tva:4758660"/>
<gene>
    <name evidence="1" type="ORF">TVAG_304780</name>
</gene>
<protein>
    <submittedName>
        <fullName evidence="1">Uncharacterized protein</fullName>
    </submittedName>
</protein>
<accession>A2F2R3</accession>
<dbReference type="AlphaFoldDB" id="A2F2R3"/>
<proteinExistence type="predicted"/>
<organism evidence="1 2">
    <name type="scientific">Trichomonas vaginalis (strain ATCC PRA-98 / G3)</name>
    <dbReference type="NCBI Taxonomy" id="412133"/>
    <lineage>
        <taxon>Eukaryota</taxon>
        <taxon>Metamonada</taxon>
        <taxon>Parabasalia</taxon>
        <taxon>Trichomonadida</taxon>
        <taxon>Trichomonadidae</taxon>
        <taxon>Trichomonas</taxon>
    </lineage>
</organism>
<evidence type="ECO:0000313" key="2">
    <source>
        <dbReference type="Proteomes" id="UP000001542"/>
    </source>
</evidence>
<dbReference type="VEuPathDB" id="TrichDB:TVAG_304780"/>
<name>A2F2R3_TRIV3</name>
<sequence>MLSNIIAISFAMKSQENIKHIRESDIDYNGKLEGCDQSNTINYTAYDYEILPIYKIASGQYKCIIGNILIGSDSDIVGISGFPDENSNFVYSNLIQKPLVAMGKTNFKKHMSDQPFPITRIGCKDKTKSCSVQIAYLPTVGYMKNNDPEEGPTEASVKLVVDTKSNGQNTLKTYQSKDASGTIKRFSSIGIFISKSDRKFRKWEMEGVHVMASPGDFIYDFSNKTMSSLTPYWTIVSQDREEFSEEIYEFRFKYDEIPDSESLAPFLFRDDLSLTIPTKYGLRSPKKVRKLKTAV</sequence>
<reference evidence="1" key="1">
    <citation type="submission" date="2006-10" db="EMBL/GenBank/DDBJ databases">
        <authorList>
            <person name="Amadeo P."/>
            <person name="Zhao Q."/>
            <person name="Wortman J."/>
            <person name="Fraser-Liggett C."/>
            <person name="Carlton J."/>
        </authorList>
    </citation>
    <scope>NUCLEOTIDE SEQUENCE</scope>
    <source>
        <strain evidence="1">G3</strain>
    </source>
</reference>
<dbReference type="Proteomes" id="UP000001542">
    <property type="component" value="Unassembled WGS sequence"/>
</dbReference>
<dbReference type="RefSeq" id="XP_001313766.1">
    <property type="nucleotide sequence ID" value="XM_001313765.1"/>
</dbReference>
<dbReference type="EMBL" id="DS113588">
    <property type="protein sequence ID" value="EAY00837.1"/>
    <property type="molecule type" value="Genomic_DNA"/>
</dbReference>